<evidence type="ECO:0000256" key="5">
    <source>
        <dbReference type="SAM" id="SignalP"/>
    </source>
</evidence>
<keyword evidence="7" id="KW-1185">Reference proteome</keyword>
<keyword evidence="4" id="KW-0653">Protein transport</keyword>
<accession>A0A7W3FMI6</accession>
<proteinExistence type="predicted"/>
<dbReference type="PANTHER" id="PTHR35869">
    <property type="entry name" value="OUTER-MEMBRANE LIPOPROTEIN CARRIER PROTEIN"/>
    <property type="match status" value="1"/>
</dbReference>
<dbReference type="GO" id="GO:0015031">
    <property type="term" value="P:protein transport"/>
    <property type="evidence" value="ECO:0007669"/>
    <property type="project" value="UniProtKB-KW"/>
</dbReference>
<dbReference type="InterPro" id="IPR004564">
    <property type="entry name" value="OM_lipoprot_carrier_LolA-like"/>
</dbReference>
<feature type="chain" id="PRO_5030584034" evidence="5">
    <location>
        <begin position="25"/>
        <end position="208"/>
    </location>
</feature>
<dbReference type="InterPro" id="IPR029046">
    <property type="entry name" value="LolA/LolB/LppX"/>
</dbReference>
<reference evidence="6 7" key="1">
    <citation type="submission" date="2020-08" db="EMBL/GenBank/DDBJ databases">
        <title>Stenotrophomonas tumulicola JCM 30961.</title>
        <authorList>
            <person name="Deng Y."/>
        </authorList>
    </citation>
    <scope>NUCLEOTIDE SEQUENCE [LARGE SCALE GENOMIC DNA]</scope>
    <source>
        <strain evidence="6 7">JCM 30961</strain>
    </source>
</reference>
<evidence type="ECO:0000313" key="6">
    <source>
        <dbReference type="EMBL" id="MBA8682155.1"/>
    </source>
</evidence>
<sequence length="208" mass="22934">MNLFRPLRLLALTMLLAVANTALAADPDVEAITRDVARPAVLRGAFNQEKQVAGFRNPLRSQGTFVVARERGVIWSTLEPFPSELVITAERILSRQRDGSTRVELDAREQPAMRSVNAILFALMSGDVQALSSQFTVQARRDGNTWILALAPKSPMLAKAFTSLELRGDRYVRQVTIVEASNDRTLITFSGLRETPAVLSADEAARLE</sequence>
<dbReference type="Gene3D" id="2.50.20.10">
    <property type="entry name" value="Lipoprotein localisation LolA/LolB/LppX"/>
    <property type="match status" value="1"/>
</dbReference>
<protein>
    <submittedName>
        <fullName evidence="6">Outer membrane lipoprotein carrier protein LolA</fullName>
    </submittedName>
</protein>
<comment type="caution">
    <text evidence="6">The sequence shown here is derived from an EMBL/GenBank/DDBJ whole genome shotgun (WGS) entry which is preliminary data.</text>
</comment>
<keyword evidence="3 5" id="KW-0732">Signal</keyword>
<keyword evidence="2" id="KW-0813">Transport</keyword>
<keyword evidence="6" id="KW-0449">Lipoprotein</keyword>
<dbReference type="PANTHER" id="PTHR35869:SF1">
    <property type="entry name" value="OUTER-MEMBRANE LIPOPROTEIN CARRIER PROTEIN"/>
    <property type="match status" value="1"/>
</dbReference>
<dbReference type="RefSeq" id="WP_182339286.1">
    <property type="nucleotide sequence ID" value="NZ_JACGXS010000004.1"/>
</dbReference>
<evidence type="ECO:0000256" key="4">
    <source>
        <dbReference type="ARBA" id="ARBA00022927"/>
    </source>
</evidence>
<evidence type="ECO:0000256" key="2">
    <source>
        <dbReference type="ARBA" id="ARBA00022448"/>
    </source>
</evidence>
<name>A0A7W3FMI6_9GAMM</name>
<evidence type="ECO:0000256" key="1">
    <source>
        <dbReference type="ARBA" id="ARBA00011245"/>
    </source>
</evidence>
<dbReference type="EMBL" id="JACGXS010000004">
    <property type="protein sequence ID" value="MBA8682155.1"/>
    <property type="molecule type" value="Genomic_DNA"/>
</dbReference>
<organism evidence="6 7">
    <name type="scientific">Stenotrophomonas tumulicola</name>
    <dbReference type="NCBI Taxonomy" id="1685415"/>
    <lineage>
        <taxon>Bacteria</taxon>
        <taxon>Pseudomonadati</taxon>
        <taxon>Pseudomonadota</taxon>
        <taxon>Gammaproteobacteria</taxon>
        <taxon>Lysobacterales</taxon>
        <taxon>Lysobacteraceae</taxon>
        <taxon>Stenotrophomonas</taxon>
    </lineage>
</organism>
<feature type="signal peptide" evidence="5">
    <location>
        <begin position="1"/>
        <end position="24"/>
    </location>
</feature>
<dbReference type="Pfam" id="PF03548">
    <property type="entry name" value="LolA"/>
    <property type="match status" value="1"/>
</dbReference>
<dbReference type="Proteomes" id="UP000547058">
    <property type="component" value="Unassembled WGS sequence"/>
</dbReference>
<dbReference type="CDD" id="cd16325">
    <property type="entry name" value="LolA"/>
    <property type="match status" value="1"/>
</dbReference>
<comment type="subunit">
    <text evidence="1">Monomer.</text>
</comment>
<dbReference type="AlphaFoldDB" id="A0A7W3FMI6"/>
<evidence type="ECO:0000313" key="7">
    <source>
        <dbReference type="Proteomes" id="UP000547058"/>
    </source>
</evidence>
<evidence type="ECO:0000256" key="3">
    <source>
        <dbReference type="ARBA" id="ARBA00022729"/>
    </source>
</evidence>
<dbReference type="SUPFAM" id="SSF89392">
    <property type="entry name" value="Prokaryotic lipoproteins and lipoprotein localization factors"/>
    <property type="match status" value="1"/>
</dbReference>
<gene>
    <name evidence="6" type="ORF">H4O11_10085</name>
</gene>